<reference evidence="1" key="1">
    <citation type="journal article" date="2021" name="PeerJ">
        <title>Extensive microbial diversity within the chicken gut microbiome revealed by metagenomics and culture.</title>
        <authorList>
            <person name="Gilroy R."/>
            <person name="Ravi A."/>
            <person name="Getino M."/>
            <person name="Pursley I."/>
            <person name="Horton D.L."/>
            <person name="Alikhan N.F."/>
            <person name="Baker D."/>
            <person name="Gharbi K."/>
            <person name="Hall N."/>
            <person name="Watson M."/>
            <person name="Adriaenssens E.M."/>
            <person name="Foster-Nyarko E."/>
            <person name="Jarju S."/>
            <person name="Secka A."/>
            <person name="Antonio M."/>
            <person name="Oren A."/>
            <person name="Chaudhuri R.R."/>
            <person name="La Ragione R."/>
            <person name="Hildebrand F."/>
            <person name="Pallen M.J."/>
        </authorList>
    </citation>
    <scope>NUCLEOTIDE SEQUENCE</scope>
    <source>
        <strain evidence="1">ChiSxjej1B13-11774</strain>
    </source>
</reference>
<dbReference type="InterPro" id="IPR008792">
    <property type="entry name" value="PQQD"/>
</dbReference>
<dbReference type="EMBL" id="DXBP01000008">
    <property type="protein sequence ID" value="HIZ41249.1"/>
    <property type="molecule type" value="Genomic_DNA"/>
</dbReference>
<protein>
    <submittedName>
        <fullName evidence="1">PqqD family protein</fullName>
    </submittedName>
</protein>
<evidence type="ECO:0000313" key="1">
    <source>
        <dbReference type="EMBL" id="HIZ41249.1"/>
    </source>
</evidence>
<dbReference type="InterPro" id="IPR041881">
    <property type="entry name" value="PqqD_sf"/>
</dbReference>
<feature type="non-terminal residue" evidence="1">
    <location>
        <position position="1"/>
    </location>
</feature>
<name>A0A9D2EP17_9FIRM</name>
<accession>A0A9D2EP17</accession>
<dbReference type="AlphaFoldDB" id="A0A9D2EP17"/>
<dbReference type="Pfam" id="PF05402">
    <property type="entry name" value="PqqD"/>
    <property type="match status" value="1"/>
</dbReference>
<dbReference type="Proteomes" id="UP000824048">
    <property type="component" value="Unassembled WGS sequence"/>
</dbReference>
<dbReference type="Gene3D" id="1.10.10.1150">
    <property type="entry name" value="Coenzyme PQQ synthesis protein D (PqqD)"/>
    <property type="match status" value="1"/>
</dbReference>
<evidence type="ECO:0000313" key="2">
    <source>
        <dbReference type="Proteomes" id="UP000824048"/>
    </source>
</evidence>
<organism evidence="1 2">
    <name type="scientific">Candidatus Gemmiger excrementigallinarum</name>
    <dbReference type="NCBI Taxonomy" id="2838609"/>
    <lineage>
        <taxon>Bacteria</taxon>
        <taxon>Bacillati</taxon>
        <taxon>Bacillota</taxon>
        <taxon>Clostridia</taxon>
        <taxon>Eubacteriales</taxon>
        <taxon>Gemmiger</taxon>
    </lineage>
</organism>
<comment type="caution">
    <text evidence="1">The sequence shown here is derived from an EMBL/GenBank/DDBJ whole genome shotgun (WGS) entry which is preliminary data.</text>
</comment>
<gene>
    <name evidence="1" type="ORF">H9811_01665</name>
</gene>
<proteinExistence type="predicted"/>
<reference evidence="1" key="2">
    <citation type="submission" date="2021-04" db="EMBL/GenBank/DDBJ databases">
        <authorList>
            <person name="Gilroy R."/>
        </authorList>
    </citation>
    <scope>NUCLEOTIDE SEQUENCE</scope>
    <source>
        <strain evidence="1">ChiSxjej1B13-11774</strain>
    </source>
</reference>
<sequence>ASKSFNGMIRLNDTGAFYWKELEKGSSEDDLTAKTLERYEGVDQETARRDVREFLQSIEVALEHAASND</sequence>